<evidence type="ECO:0000313" key="22">
    <source>
        <dbReference type="Proteomes" id="UP001163046"/>
    </source>
</evidence>
<evidence type="ECO:0000256" key="20">
    <source>
        <dbReference type="SAM" id="MobiDB-lite"/>
    </source>
</evidence>
<keyword evidence="6" id="KW-0597">Phosphoprotein</keyword>
<evidence type="ECO:0000313" key="21">
    <source>
        <dbReference type="EMBL" id="KAJ7376847.1"/>
    </source>
</evidence>
<dbReference type="PANTHER" id="PTHR19865">
    <property type="entry name" value="U3 SMALL NUCLEOLAR RNA INTERACTING PROTEIN 2"/>
    <property type="match status" value="1"/>
</dbReference>
<feature type="repeat" description="WD" evidence="19">
    <location>
        <begin position="280"/>
        <end position="321"/>
    </location>
</feature>
<feature type="repeat" description="WD" evidence="19">
    <location>
        <begin position="196"/>
        <end position="228"/>
    </location>
</feature>
<dbReference type="SUPFAM" id="SSF50978">
    <property type="entry name" value="WD40 repeat-like"/>
    <property type="match status" value="1"/>
</dbReference>
<evidence type="ECO:0000256" key="9">
    <source>
        <dbReference type="ARBA" id="ARBA00022843"/>
    </source>
</evidence>
<dbReference type="CDD" id="cd00200">
    <property type="entry name" value="WD40"/>
    <property type="match status" value="1"/>
</dbReference>
<evidence type="ECO:0000256" key="16">
    <source>
        <dbReference type="ARBA" id="ARBA00074377"/>
    </source>
</evidence>
<dbReference type="AlphaFoldDB" id="A0A9W9Z839"/>
<evidence type="ECO:0000256" key="13">
    <source>
        <dbReference type="ARBA" id="ARBA00023274"/>
    </source>
</evidence>
<name>A0A9W9Z839_9CNID</name>
<keyword evidence="11" id="KW-0007">Acetylation</keyword>
<comment type="function">
    <text evidence="14">Component of a nucleolar small nuclear ribonucleoprotein particle (snoRNP) thought to participate in the processing and modification of pre-ribosomal RNA (pre-rRNA). Part of the small subunit (SSU) processome, first precursor of the small eukaryotic ribosomal subunit. During the assembly of the SSU processome in the nucleolus, many ribosome biogenesis factors, an RNA chaperone and ribosomal proteins associate with the nascent pre-rRNA and work in concert to generate RNA folding, modifications, rearrangements and cleavage as well as targeted degradation of pre-ribosomal RNA by the RNA exosome.</text>
</comment>
<reference evidence="21" key="1">
    <citation type="submission" date="2023-01" db="EMBL/GenBank/DDBJ databases">
        <title>Genome assembly of the deep-sea coral Lophelia pertusa.</title>
        <authorList>
            <person name="Herrera S."/>
            <person name="Cordes E."/>
        </authorList>
    </citation>
    <scope>NUCLEOTIDE SEQUENCE</scope>
    <source>
        <strain evidence="21">USNM1676648</strain>
        <tissue evidence="21">Polyp</tissue>
    </source>
</reference>
<gene>
    <name evidence="21" type="primary">RRP9</name>
    <name evidence="21" type="ORF">OS493_031995</name>
</gene>
<feature type="region of interest" description="Disordered" evidence="20">
    <location>
        <begin position="1"/>
        <end position="78"/>
    </location>
</feature>
<dbReference type="InterPro" id="IPR036322">
    <property type="entry name" value="WD40_repeat_dom_sf"/>
</dbReference>
<evidence type="ECO:0000256" key="12">
    <source>
        <dbReference type="ARBA" id="ARBA00023242"/>
    </source>
</evidence>
<comment type="subcellular location">
    <subcellularLocation>
        <location evidence="1">Nucleus</location>
        <location evidence="1">Nucleolus</location>
    </subcellularLocation>
</comment>
<dbReference type="InterPro" id="IPR001680">
    <property type="entry name" value="WD40_rpt"/>
</dbReference>
<evidence type="ECO:0000256" key="17">
    <source>
        <dbReference type="ARBA" id="ARBA00076054"/>
    </source>
</evidence>
<dbReference type="PANTHER" id="PTHR19865:SF0">
    <property type="entry name" value="U3 SMALL NUCLEOLAR RNA-INTERACTING PROTEIN 2"/>
    <property type="match status" value="1"/>
</dbReference>
<feature type="compositionally biased region" description="Basic residues" evidence="20">
    <location>
        <begin position="30"/>
        <end position="40"/>
    </location>
</feature>
<dbReference type="PROSITE" id="PS50294">
    <property type="entry name" value="WD_REPEATS_REGION"/>
    <property type="match status" value="4"/>
</dbReference>
<dbReference type="PRINTS" id="PR00320">
    <property type="entry name" value="GPROTEINBRPT"/>
</dbReference>
<feature type="repeat" description="WD" evidence="19">
    <location>
        <begin position="144"/>
        <end position="185"/>
    </location>
</feature>
<dbReference type="EMBL" id="MU826388">
    <property type="protein sequence ID" value="KAJ7376847.1"/>
    <property type="molecule type" value="Genomic_DNA"/>
</dbReference>
<dbReference type="GO" id="GO:0034511">
    <property type="term" value="F:U3 snoRNA binding"/>
    <property type="evidence" value="ECO:0007669"/>
    <property type="project" value="InterPro"/>
</dbReference>
<evidence type="ECO:0000256" key="15">
    <source>
        <dbReference type="ARBA" id="ARBA00065513"/>
    </source>
</evidence>
<keyword evidence="10" id="KW-0694">RNA-binding</keyword>
<proteinExistence type="inferred from homology"/>
<evidence type="ECO:0000256" key="10">
    <source>
        <dbReference type="ARBA" id="ARBA00022884"/>
    </source>
</evidence>
<comment type="similarity">
    <text evidence="2">Belongs to the WD repeat RRP9 family.</text>
</comment>
<keyword evidence="5" id="KW-0698">rRNA processing</keyword>
<evidence type="ECO:0000256" key="8">
    <source>
        <dbReference type="ARBA" id="ARBA00022737"/>
    </source>
</evidence>
<comment type="subunit">
    <text evidence="15">Interacts specifically with the U3 small nucleolar RNA (U3 snoRNA). Binds a sub-fragment of the U3 snoRNA surrounding the B/C motif (3UBC). This association with the U3BC RNA is dependent on the binding of a protein called 15.5K to the box B/C motif. The association of the protein with the U3BC RNA was found to be also dependent on a conserved RNA structure that flanks the box B/C motif. Part of the small subunit (SSU) processome, composed of more than 70 proteins and the RNA chaperone small nucleolar RNA (snoRNA) U3.</text>
</comment>
<dbReference type="SMART" id="SM00320">
    <property type="entry name" value="WD40"/>
    <property type="match status" value="7"/>
</dbReference>
<keyword evidence="13" id="KW-0687">Ribonucleoprotein</keyword>
<dbReference type="Proteomes" id="UP001163046">
    <property type="component" value="Unassembled WGS sequence"/>
</dbReference>
<evidence type="ECO:0000256" key="4">
    <source>
        <dbReference type="ARBA" id="ARBA00022499"/>
    </source>
</evidence>
<keyword evidence="9" id="KW-0832">Ubl conjugation</keyword>
<keyword evidence="8" id="KW-0677">Repeat</keyword>
<keyword evidence="12" id="KW-0539">Nucleus</keyword>
<evidence type="ECO:0000256" key="1">
    <source>
        <dbReference type="ARBA" id="ARBA00004604"/>
    </source>
</evidence>
<dbReference type="Gene3D" id="2.130.10.10">
    <property type="entry name" value="YVTN repeat-like/Quinoprotein amine dehydrogenase"/>
    <property type="match status" value="1"/>
</dbReference>
<evidence type="ECO:0000256" key="14">
    <source>
        <dbReference type="ARBA" id="ARBA00055322"/>
    </source>
</evidence>
<dbReference type="InterPro" id="IPR039241">
    <property type="entry name" value="Rrp9-like"/>
</dbReference>
<dbReference type="GO" id="GO:0032040">
    <property type="term" value="C:small-subunit processome"/>
    <property type="evidence" value="ECO:0007669"/>
    <property type="project" value="TreeGrafter"/>
</dbReference>
<evidence type="ECO:0000256" key="19">
    <source>
        <dbReference type="PROSITE-ProRule" id="PRU00221"/>
    </source>
</evidence>
<keyword evidence="3" id="KW-0488">Methylation</keyword>
<evidence type="ECO:0000256" key="5">
    <source>
        <dbReference type="ARBA" id="ARBA00022552"/>
    </source>
</evidence>
<keyword evidence="7 19" id="KW-0853">WD repeat</keyword>
<protein>
    <recommendedName>
        <fullName evidence="16">U3 small nucleolar RNA-interacting protein 2</fullName>
    </recommendedName>
    <alternativeName>
        <fullName evidence="18">RRP9 homolog</fullName>
    </alternativeName>
    <alternativeName>
        <fullName evidence="17">U3 small nucleolar ribonucleoprotein-associated 55 kDa protein</fullName>
    </alternativeName>
</protein>
<evidence type="ECO:0000256" key="11">
    <source>
        <dbReference type="ARBA" id="ARBA00022990"/>
    </source>
</evidence>
<evidence type="ECO:0000256" key="18">
    <source>
        <dbReference type="ARBA" id="ARBA00077445"/>
    </source>
</evidence>
<comment type="caution">
    <text evidence="21">The sequence shown here is derived from an EMBL/GenBank/DDBJ whole genome shotgun (WGS) entry which is preliminary data.</text>
</comment>
<sequence length="502" mass="55682">MSGFFLPDSKGSSTKPRKRPAKSSQISGFKNKKQKSKQPFKKSDYIDEDELGSDSDIPSDKEEVVDEQEEDKDAETAQEKRLRLAKQYLAQLENEEQENKESDAIDHDAIAHRLKQDVLEQTGRLQKKIASQYTQPSPAAVRVLRGHQLSVTCLCVSPDDKFIFSASKDCSIIKWNIETGHKEGKILGRHKASAGSKGHKGHVLCLAVTSDGKFLASGGRDKIIHIWDPASLCHLHTFKGHKDAVSGVAFRRGSHQLFSCSHDRTAKIWNLDEMAYVETLFGHEDSITAIDSLTRDRAVSAGGRDRSLRVWKVVEESQLVFNASGNIGSMDCVQLMNDEHMISGADNGSLSLWSVSKKKPLCTIPKAHSKPGNSSDESIPDESWITSIATLRSTDLVASGSCDSCIKLWECGDGFRNLKQLFSIPMVGFVNALAFSNDGNALIAGVGQEHKLGRWWRLNKAKNSVCVYHYKEQLRMEITTEICKFIFIVLVDNGNGILFIAE</sequence>
<keyword evidence="22" id="KW-1185">Reference proteome</keyword>
<dbReference type="GO" id="GO:0006364">
    <property type="term" value="P:rRNA processing"/>
    <property type="evidence" value="ECO:0007669"/>
    <property type="project" value="UniProtKB-KW"/>
</dbReference>
<dbReference type="InterPro" id="IPR015943">
    <property type="entry name" value="WD40/YVTN_repeat-like_dom_sf"/>
</dbReference>
<accession>A0A9W9Z839</accession>
<dbReference type="FunFam" id="2.130.10.10:FF:000143">
    <property type="entry name" value="U3 small nucleolar RNA-interacting protein 2 isoform X2"/>
    <property type="match status" value="1"/>
</dbReference>
<evidence type="ECO:0000256" key="6">
    <source>
        <dbReference type="ARBA" id="ARBA00022553"/>
    </source>
</evidence>
<dbReference type="InterPro" id="IPR020472">
    <property type="entry name" value="WD40_PAC1"/>
</dbReference>
<dbReference type="InterPro" id="IPR019775">
    <property type="entry name" value="WD40_repeat_CS"/>
</dbReference>
<feature type="compositionally biased region" description="Acidic residues" evidence="20">
    <location>
        <begin position="63"/>
        <end position="73"/>
    </location>
</feature>
<dbReference type="PROSITE" id="PS50082">
    <property type="entry name" value="WD_REPEATS_2"/>
    <property type="match status" value="4"/>
</dbReference>
<keyword evidence="4" id="KW-1017">Isopeptide bond</keyword>
<organism evidence="21 22">
    <name type="scientific">Desmophyllum pertusum</name>
    <dbReference type="NCBI Taxonomy" id="174260"/>
    <lineage>
        <taxon>Eukaryota</taxon>
        <taxon>Metazoa</taxon>
        <taxon>Cnidaria</taxon>
        <taxon>Anthozoa</taxon>
        <taxon>Hexacorallia</taxon>
        <taxon>Scleractinia</taxon>
        <taxon>Caryophylliina</taxon>
        <taxon>Caryophylliidae</taxon>
        <taxon>Desmophyllum</taxon>
    </lineage>
</organism>
<dbReference type="PROSITE" id="PS00678">
    <property type="entry name" value="WD_REPEATS_1"/>
    <property type="match status" value="1"/>
</dbReference>
<evidence type="ECO:0000256" key="7">
    <source>
        <dbReference type="ARBA" id="ARBA00022574"/>
    </source>
</evidence>
<evidence type="ECO:0000256" key="2">
    <source>
        <dbReference type="ARBA" id="ARBA00006777"/>
    </source>
</evidence>
<evidence type="ECO:0000256" key="3">
    <source>
        <dbReference type="ARBA" id="ARBA00022481"/>
    </source>
</evidence>
<dbReference type="OrthoDB" id="189968at2759"/>
<dbReference type="Pfam" id="PF00400">
    <property type="entry name" value="WD40"/>
    <property type="match status" value="5"/>
</dbReference>
<feature type="repeat" description="WD" evidence="19">
    <location>
        <begin position="238"/>
        <end position="279"/>
    </location>
</feature>